<comment type="caution">
    <text evidence="2">The sequence shown here is derived from an EMBL/GenBank/DDBJ whole genome shotgun (WGS) entry which is preliminary data.</text>
</comment>
<reference evidence="3" key="1">
    <citation type="journal article" date="2019" name="Int. J. Syst. Evol. Microbiol.">
        <title>The Global Catalogue of Microorganisms (GCM) 10K type strain sequencing project: providing services to taxonomists for standard genome sequencing and annotation.</title>
        <authorList>
            <consortium name="The Broad Institute Genomics Platform"/>
            <consortium name="The Broad Institute Genome Sequencing Center for Infectious Disease"/>
            <person name="Wu L."/>
            <person name="Ma J."/>
        </authorList>
    </citation>
    <scope>NUCLEOTIDE SEQUENCE [LARGE SCALE GENOMIC DNA]</scope>
    <source>
        <strain evidence="3">CGMCC 1.12664</strain>
    </source>
</reference>
<proteinExistence type="predicted"/>
<protein>
    <recommendedName>
        <fullName evidence="4">Histidinol phosphate aminotransferase</fullName>
    </recommendedName>
</protein>
<keyword evidence="1" id="KW-0812">Transmembrane</keyword>
<dbReference type="Proteomes" id="UP000612855">
    <property type="component" value="Unassembled WGS sequence"/>
</dbReference>
<keyword evidence="1" id="KW-0472">Membrane</keyword>
<feature type="transmembrane region" description="Helical" evidence="1">
    <location>
        <begin position="20"/>
        <end position="47"/>
    </location>
</feature>
<dbReference type="AlphaFoldDB" id="A0A917EGK4"/>
<evidence type="ECO:0000313" key="2">
    <source>
        <dbReference type="EMBL" id="GGE33183.1"/>
    </source>
</evidence>
<keyword evidence="3" id="KW-1185">Reference proteome</keyword>
<keyword evidence="1" id="KW-1133">Transmembrane helix</keyword>
<organism evidence="2 3">
    <name type="scientific">Primorskyibacter flagellatus</name>
    <dbReference type="NCBI Taxonomy" id="1387277"/>
    <lineage>
        <taxon>Bacteria</taxon>
        <taxon>Pseudomonadati</taxon>
        <taxon>Pseudomonadota</taxon>
        <taxon>Alphaproteobacteria</taxon>
        <taxon>Rhodobacterales</taxon>
        <taxon>Roseobacteraceae</taxon>
        <taxon>Primorskyibacter</taxon>
    </lineage>
</organism>
<evidence type="ECO:0000256" key="1">
    <source>
        <dbReference type="SAM" id="Phobius"/>
    </source>
</evidence>
<evidence type="ECO:0008006" key="4">
    <source>
        <dbReference type="Google" id="ProtNLM"/>
    </source>
</evidence>
<name>A0A917EGK4_9RHOB</name>
<gene>
    <name evidence="2" type="ORF">GCM10011360_21300</name>
</gene>
<accession>A0A917EGK4</accession>
<dbReference type="EMBL" id="BMFJ01000001">
    <property type="protein sequence ID" value="GGE33183.1"/>
    <property type="molecule type" value="Genomic_DNA"/>
</dbReference>
<evidence type="ECO:0000313" key="3">
    <source>
        <dbReference type="Proteomes" id="UP000612855"/>
    </source>
</evidence>
<dbReference type="RefSeq" id="WP_188478465.1">
    <property type="nucleotide sequence ID" value="NZ_BMFJ01000001.1"/>
</dbReference>
<sequence>MNDHRMASAPDYTTAVLWMALLNLLWMLGVVWALFGLPAVMAAGYVLNLGIDRLRR</sequence>